<evidence type="ECO:0000313" key="7">
    <source>
        <dbReference type="EMBL" id="CAD7241974.1"/>
    </source>
</evidence>
<feature type="transmembrane region" description="Helical" evidence="6">
    <location>
        <begin position="147"/>
        <end position="172"/>
    </location>
</feature>
<evidence type="ECO:0000256" key="6">
    <source>
        <dbReference type="SAM" id="Phobius"/>
    </source>
</evidence>
<organism evidence="7">
    <name type="scientific">Darwinula stevensoni</name>
    <dbReference type="NCBI Taxonomy" id="69355"/>
    <lineage>
        <taxon>Eukaryota</taxon>
        <taxon>Metazoa</taxon>
        <taxon>Ecdysozoa</taxon>
        <taxon>Arthropoda</taxon>
        <taxon>Crustacea</taxon>
        <taxon>Oligostraca</taxon>
        <taxon>Ostracoda</taxon>
        <taxon>Podocopa</taxon>
        <taxon>Podocopida</taxon>
        <taxon>Darwinulocopina</taxon>
        <taxon>Darwinuloidea</taxon>
        <taxon>Darwinulidae</taxon>
        <taxon>Darwinula</taxon>
    </lineage>
</organism>
<dbReference type="EMBL" id="CAJPEV010000200">
    <property type="protein sequence ID" value="CAG0882261.1"/>
    <property type="molecule type" value="Genomic_DNA"/>
</dbReference>
<evidence type="ECO:0000256" key="3">
    <source>
        <dbReference type="ARBA" id="ARBA00022692"/>
    </source>
</evidence>
<dbReference type="EMBL" id="LR899717">
    <property type="protein sequence ID" value="CAD7241974.1"/>
    <property type="molecule type" value="Genomic_DNA"/>
</dbReference>
<evidence type="ECO:0000256" key="4">
    <source>
        <dbReference type="ARBA" id="ARBA00022989"/>
    </source>
</evidence>
<dbReference type="PANTHER" id="PTHR16007">
    <property type="entry name" value="EPIDIDYMAL MEMBRANE PROTEIN E9-RELATED"/>
    <property type="match status" value="1"/>
</dbReference>
<dbReference type="OrthoDB" id="551896at2759"/>
<comment type="subcellular location">
    <subcellularLocation>
        <location evidence="1">Membrane</location>
        <topology evidence="1">Multi-pass membrane protein</topology>
    </subcellularLocation>
</comment>
<keyword evidence="8" id="KW-1185">Reference proteome</keyword>
<keyword evidence="3 6" id="KW-0812">Transmembrane</keyword>
<comment type="similarity">
    <text evidence="2">Belongs to the TMEM45 family.</text>
</comment>
<evidence type="ECO:0000313" key="8">
    <source>
        <dbReference type="Proteomes" id="UP000677054"/>
    </source>
</evidence>
<dbReference type="PANTHER" id="PTHR16007:SF15">
    <property type="entry name" value="TRANSMEMBRANE PROTEIN 45B"/>
    <property type="match status" value="1"/>
</dbReference>
<feature type="transmembrane region" description="Helical" evidence="6">
    <location>
        <begin position="113"/>
        <end position="135"/>
    </location>
</feature>
<feature type="transmembrane region" description="Helical" evidence="6">
    <location>
        <begin position="17"/>
        <end position="39"/>
    </location>
</feature>
<accession>A0A7R8X1H6</accession>
<proteinExistence type="inferred from homology"/>
<dbReference type="InterPro" id="IPR006904">
    <property type="entry name" value="DUF716"/>
</dbReference>
<keyword evidence="4 6" id="KW-1133">Transmembrane helix</keyword>
<feature type="transmembrane region" description="Helical" evidence="6">
    <location>
        <begin position="80"/>
        <end position="101"/>
    </location>
</feature>
<protein>
    <submittedName>
        <fullName evidence="7">Uncharacterized protein</fullName>
    </submittedName>
</protein>
<dbReference type="AlphaFoldDB" id="A0A7R8X1H6"/>
<evidence type="ECO:0000256" key="2">
    <source>
        <dbReference type="ARBA" id="ARBA00006948"/>
    </source>
</evidence>
<reference evidence="7" key="1">
    <citation type="submission" date="2020-11" db="EMBL/GenBank/DDBJ databases">
        <authorList>
            <person name="Tran Van P."/>
        </authorList>
    </citation>
    <scope>NUCLEOTIDE SEQUENCE</scope>
</reference>
<keyword evidence="5 6" id="KW-0472">Membrane</keyword>
<dbReference type="Pfam" id="PF04819">
    <property type="entry name" value="DUF716"/>
    <property type="match status" value="1"/>
</dbReference>
<name>A0A7R8X1H6_9CRUS</name>
<dbReference type="InterPro" id="IPR042127">
    <property type="entry name" value="TMEM45"/>
</dbReference>
<evidence type="ECO:0000256" key="5">
    <source>
        <dbReference type="ARBA" id="ARBA00023136"/>
    </source>
</evidence>
<sequence length="212" mass="24351">MAAVREIVTALDNNWKWVAFGNAQHVCMFSGYLLFYLIGMLADMEYHIPPYVDDAFGILALTTEWLLFANHLHGMPPLEVLVHTLLGNVIKGGILMGFLVIWKKSQILPVLGLAYTILFQGTWFWHVGFILFPPWKSTWNAESHEHMTIATVIFIAHLFLNAVLILILNAFIARRLRGRKCLAKDSMERRMLLSQDEEPEKEREIFRNGTIP</sequence>
<dbReference type="GO" id="GO:0016020">
    <property type="term" value="C:membrane"/>
    <property type="evidence" value="ECO:0007669"/>
    <property type="project" value="UniProtKB-SubCell"/>
</dbReference>
<dbReference type="Proteomes" id="UP000677054">
    <property type="component" value="Unassembled WGS sequence"/>
</dbReference>
<evidence type="ECO:0000256" key="1">
    <source>
        <dbReference type="ARBA" id="ARBA00004141"/>
    </source>
</evidence>
<gene>
    <name evidence="7" type="ORF">DSTB1V02_LOCUS1949</name>
</gene>